<evidence type="ECO:0000313" key="3">
    <source>
        <dbReference type="Proteomes" id="UP000597444"/>
    </source>
</evidence>
<sequence>MKPDLKTEYDIVICGAGLAGLTLARQLTMTIPNLSLLLVEGLGDKSRTGALQVGESTIETSAHYLADTLNLREYLELAHYRKWGLRFFFGHGKSAFQDRPEFGTSHASPLDSFQLDRALLETDLKKFNTALGIQMLSGYKVDEVNLTSQGGLHKIFVSSKATEQRYLLRCRWVIDAMGRRRYLQKKLNLIKKQDLHHSASWFRLRGRIDVCDLVPRTEKAWHERVPDNNRYYSTNHLMDDGRWVWLIPLASGHTSIGIVTHEGFFPFSEYNTYDKAMLWLQKHEPLLWKRIEKIPPVDFQVLRHYSYSSKQVFSLQRWACTGDAAVFADPFLSPGIDQLGFANTIITEMVKREQEGQLDARGVELWNETFLAFHNGTVWSTHPAYVFFGNDLVMGIKLMWDFVRGFSLNAAQKFGAWYLNEEKSTALQPLLSRIFALVTRMERLFKTWAKHTSGRYSYKFIDYFAIPEMLELYHRNFQRSKSAKALIYDHQLTLEYLEELAQIIFLMALNDIMPETLSHLPSPLWLNAWGVSLDTNRWTFDRLFSPASPARPFKLARIPALFGMHDLTQHLQALAQN</sequence>
<proteinExistence type="inferred from homology"/>
<comment type="similarity">
    <text evidence="1">Belongs to the flavin-dependent halogenase family. Bacterial tryptophan halogenase subfamily.</text>
</comment>
<reference evidence="2" key="1">
    <citation type="submission" date="2020-10" db="EMBL/GenBank/DDBJ databases">
        <title>Taxonomic study of unclassified bacteria belonging to the class Ktedonobacteria.</title>
        <authorList>
            <person name="Yabe S."/>
            <person name="Wang C.M."/>
            <person name="Zheng Y."/>
            <person name="Sakai Y."/>
            <person name="Cavaletti L."/>
            <person name="Monciardini P."/>
            <person name="Donadio S."/>
        </authorList>
    </citation>
    <scope>NUCLEOTIDE SEQUENCE</scope>
    <source>
        <strain evidence="2">ID150040</strain>
    </source>
</reference>
<protein>
    <recommendedName>
        <fullName evidence="4">Halogenase</fullName>
    </recommendedName>
</protein>
<dbReference type="SUPFAM" id="SSF51905">
    <property type="entry name" value="FAD/NAD(P)-binding domain"/>
    <property type="match status" value="1"/>
</dbReference>
<evidence type="ECO:0000256" key="1">
    <source>
        <dbReference type="ARBA" id="ARBA00038396"/>
    </source>
</evidence>
<dbReference type="RefSeq" id="WP_220208021.1">
    <property type="nucleotide sequence ID" value="NZ_BNJK01000001.1"/>
</dbReference>
<evidence type="ECO:0008006" key="4">
    <source>
        <dbReference type="Google" id="ProtNLM"/>
    </source>
</evidence>
<dbReference type="EMBL" id="BNJK01000001">
    <property type="protein sequence ID" value="GHO97469.1"/>
    <property type="molecule type" value="Genomic_DNA"/>
</dbReference>
<dbReference type="PANTHER" id="PTHR43747">
    <property type="entry name" value="FAD-BINDING PROTEIN"/>
    <property type="match status" value="1"/>
</dbReference>
<comment type="caution">
    <text evidence="2">The sequence shown here is derived from an EMBL/GenBank/DDBJ whole genome shotgun (WGS) entry which is preliminary data.</text>
</comment>
<dbReference type="PANTHER" id="PTHR43747:SF1">
    <property type="entry name" value="SLR1998 PROTEIN"/>
    <property type="match status" value="1"/>
</dbReference>
<dbReference type="Proteomes" id="UP000597444">
    <property type="component" value="Unassembled WGS sequence"/>
</dbReference>
<dbReference type="AlphaFoldDB" id="A0A8J3IKY3"/>
<accession>A0A8J3IKY3</accession>
<dbReference type="Gene3D" id="3.50.50.60">
    <property type="entry name" value="FAD/NAD(P)-binding domain"/>
    <property type="match status" value="1"/>
</dbReference>
<gene>
    <name evidence="2" type="ORF">KSF_075170</name>
</gene>
<organism evidence="2 3">
    <name type="scientific">Reticulibacter mediterranei</name>
    <dbReference type="NCBI Taxonomy" id="2778369"/>
    <lineage>
        <taxon>Bacteria</taxon>
        <taxon>Bacillati</taxon>
        <taxon>Chloroflexota</taxon>
        <taxon>Ktedonobacteria</taxon>
        <taxon>Ktedonobacterales</taxon>
        <taxon>Reticulibacteraceae</taxon>
        <taxon>Reticulibacter</taxon>
    </lineage>
</organism>
<keyword evidence="3" id="KW-1185">Reference proteome</keyword>
<dbReference type="InterPro" id="IPR050816">
    <property type="entry name" value="Flavin-dep_Halogenase_NPB"/>
</dbReference>
<name>A0A8J3IKY3_9CHLR</name>
<evidence type="ECO:0000313" key="2">
    <source>
        <dbReference type="EMBL" id="GHO97469.1"/>
    </source>
</evidence>
<dbReference type="InterPro" id="IPR036188">
    <property type="entry name" value="FAD/NAD-bd_sf"/>
</dbReference>